<dbReference type="PANTHER" id="PTHR43058">
    <property type="entry name" value="SLR0655 PROTEIN"/>
    <property type="match status" value="1"/>
</dbReference>
<evidence type="ECO:0000259" key="2">
    <source>
        <dbReference type="Pfam" id="PF04248"/>
    </source>
</evidence>
<feature type="region of interest" description="Disordered" evidence="1">
    <location>
        <begin position="1"/>
        <end position="39"/>
    </location>
</feature>
<dbReference type="Proteomes" id="UP001604282">
    <property type="component" value="Unassembled WGS sequence"/>
</dbReference>
<dbReference type="Pfam" id="PF04248">
    <property type="entry name" value="NTP_transf_9"/>
    <property type="match status" value="1"/>
</dbReference>
<dbReference type="PANTHER" id="PTHR43058:SF1">
    <property type="entry name" value="DUF427 DOMAIN-CONTAINING PROTEIN"/>
    <property type="match status" value="1"/>
</dbReference>
<evidence type="ECO:0000313" key="3">
    <source>
        <dbReference type="EMBL" id="MFG3188052.1"/>
    </source>
</evidence>
<organism evidence="3 4">
    <name type="scientific">Streptomyces omiyaensis</name>
    <dbReference type="NCBI Taxonomy" id="68247"/>
    <lineage>
        <taxon>Bacteria</taxon>
        <taxon>Bacillati</taxon>
        <taxon>Actinomycetota</taxon>
        <taxon>Actinomycetes</taxon>
        <taxon>Kitasatosporales</taxon>
        <taxon>Streptomycetaceae</taxon>
        <taxon>Streptomyces</taxon>
    </lineage>
</organism>
<keyword evidence="4" id="KW-1185">Reference proteome</keyword>
<evidence type="ECO:0000256" key="1">
    <source>
        <dbReference type="SAM" id="MobiDB-lite"/>
    </source>
</evidence>
<reference evidence="3 4" key="1">
    <citation type="submission" date="2024-10" db="EMBL/GenBank/DDBJ databases">
        <title>The Natural Products Discovery Center: Release of the First 8490 Sequenced Strains for Exploring Actinobacteria Biosynthetic Diversity.</title>
        <authorList>
            <person name="Kalkreuter E."/>
            <person name="Kautsar S.A."/>
            <person name="Yang D."/>
            <person name="Bader C.D."/>
            <person name="Teijaro C.N."/>
            <person name="Fluegel L."/>
            <person name="Davis C.M."/>
            <person name="Simpson J.R."/>
            <person name="Lauterbach L."/>
            <person name="Steele A.D."/>
            <person name="Gui C."/>
            <person name="Meng S."/>
            <person name="Li G."/>
            <person name="Viehrig K."/>
            <person name="Ye F."/>
            <person name="Su P."/>
            <person name="Kiefer A.F."/>
            <person name="Nichols A."/>
            <person name="Cepeda A.J."/>
            <person name="Yan W."/>
            <person name="Fan B."/>
            <person name="Jiang Y."/>
            <person name="Adhikari A."/>
            <person name="Zheng C.-J."/>
            <person name="Schuster L."/>
            <person name="Cowan T.M."/>
            <person name="Smanski M.J."/>
            <person name="Chevrette M.G."/>
            <person name="De Carvalho L.P.S."/>
            <person name="Shen B."/>
        </authorList>
    </citation>
    <scope>NUCLEOTIDE SEQUENCE [LARGE SCALE GENOMIC DNA]</scope>
    <source>
        <strain evidence="3 4">NPDC048229</strain>
    </source>
</reference>
<evidence type="ECO:0000313" key="4">
    <source>
        <dbReference type="Proteomes" id="UP001604282"/>
    </source>
</evidence>
<feature type="domain" description="DUF427" evidence="2">
    <location>
        <begin position="42"/>
        <end position="133"/>
    </location>
</feature>
<sequence length="174" mass="19228">MNDTDDVPGGARRTPAPSGPRPTESVWDYPRPPGLTGDDRRVTVAVGSRVVADTHTSLRVLETSHPPVFYVPRHDVRTEFLRPRPGRTHCEWKGTASYWDVVAGDVVVPRAAWSYEQPLGPYEALRGHLAFYPSAVRCTVDGEVVVAQEGDFYGGWITREIEGPFKGGPGTWGW</sequence>
<protein>
    <submittedName>
        <fullName evidence="3">DUF427 domain-containing protein</fullName>
    </submittedName>
</protein>
<dbReference type="InterPro" id="IPR007361">
    <property type="entry name" value="DUF427"/>
</dbReference>
<dbReference type="InterPro" id="IPR038694">
    <property type="entry name" value="DUF427_sf"/>
</dbReference>
<gene>
    <name evidence="3" type="ORF">ACGFYS_03840</name>
</gene>
<comment type="caution">
    <text evidence="3">The sequence shown here is derived from an EMBL/GenBank/DDBJ whole genome shotgun (WGS) entry which is preliminary data.</text>
</comment>
<accession>A0ABW7BKK3</accession>
<dbReference type="EMBL" id="JBICZW010000002">
    <property type="protein sequence ID" value="MFG3188052.1"/>
    <property type="molecule type" value="Genomic_DNA"/>
</dbReference>
<dbReference type="Gene3D" id="2.170.150.40">
    <property type="entry name" value="Domain of unknown function (DUF427)"/>
    <property type="match status" value="1"/>
</dbReference>
<dbReference type="RefSeq" id="WP_392879396.1">
    <property type="nucleotide sequence ID" value="NZ_JBICZW010000002.1"/>
</dbReference>
<proteinExistence type="predicted"/>
<name>A0ABW7BKK3_9ACTN</name>